<dbReference type="EMBL" id="KB822719">
    <property type="protein sequence ID" value="ETN41273.1"/>
    <property type="molecule type" value="Genomic_DNA"/>
</dbReference>
<proteinExistence type="predicted"/>
<feature type="region of interest" description="Disordered" evidence="1">
    <location>
        <begin position="54"/>
        <end position="76"/>
    </location>
</feature>
<dbReference type="InParanoid" id="W2RZQ2"/>
<accession>W2RZQ2</accession>
<dbReference type="GeneID" id="19970547"/>
<name>W2RZQ2_CYPE1</name>
<dbReference type="OrthoDB" id="4148081at2759"/>
<gene>
    <name evidence="2" type="ORF">HMPREF1541_03208</name>
</gene>
<keyword evidence="3" id="KW-1185">Reference proteome</keyword>
<evidence type="ECO:0000313" key="2">
    <source>
        <dbReference type="EMBL" id="ETN41273.1"/>
    </source>
</evidence>
<feature type="compositionally biased region" description="Polar residues" evidence="1">
    <location>
        <begin position="66"/>
        <end position="76"/>
    </location>
</feature>
<dbReference type="RefSeq" id="XP_008715782.1">
    <property type="nucleotide sequence ID" value="XM_008717560.1"/>
</dbReference>
<dbReference type="VEuPathDB" id="FungiDB:HMPREF1541_03208"/>
<evidence type="ECO:0000256" key="1">
    <source>
        <dbReference type="SAM" id="MobiDB-lite"/>
    </source>
</evidence>
<evidence type="ECO:0000313" key="3">
    <source>
        <dbReference type="Proteomes" id="UP000030752"/>
    </source>
</evidence>
<dbReference type="HOGENOM" id="CLU_177147_0_0_1"/>
<dbReference type="AlphaFoldDB" id="W2RZQ2"/>
<reference evidence="2 3" key="1">
    <citation type="submission" date="2013-03" db="EMBL/GenBank/DDBJ databases">
        <title>The Genome Sequence of Phialophora europaea CBS 101466.</title>
        <authorList>
            <consortium name="The Broad Institute Genomics Platform"/>
            <person name="Cuomo C."/>
            <person name="de Hoog S."/>
            <person name="Gorbushina A."/>
            <person name="Walker B."/>
            <person name="Young S.K."/>
            <person name="Zeng Q."/>
            <person name="Gargeya S."/>
            <person name="Fitzgerald M."/>
            <person name="Haas B."/>
            <person name="Abouelleil A."/>
            <person name="Allen A.W."/>
            <person name="Alvarado L."/>
            <person name="Arachchi H.M."/>
            <person name="Berlin A.M."/>
            <person name="Chapman S.B."/>
            <person name="Gainer-Dewar J."/>
            <person name="Goldberg J."/>
            <person name="Griggs A."/>
            <person name="Gujja S."/>
            <person name="Hansen M."/>
            <person name="Howarth C."/>
            <person name="Imamovic A."/>
            <person name="Ireland A."/>
            <person name="Larimer J."/>
            <person name="McCowan C."/>
            <person name="Murphy C."/>
            <person name="Pearson M."/>
            <person name="Poon T.W."/>
            <person name="Priest M."/>
            <person name="Roberts A."/>
            <person name="Saif S."/>
            <person name="Shea T."/>
            <person name="Sisk P."/>
            <person name="Sykes S."/>
            <person name="Wortman J."/>
            <person name="Nusbaum C."/>
            <person name="Birren B."/>
        </authorList>
    </citation>
    <scope>NUCLEOTIDE SEQUENCE [LARGE SCALE GENOMIC DNA]</scope>
    <source>
        <strain evidence="2 3">CBS 101466</strain>
    </source>
</reference>
<protein>
    <submittedName>
        <fullName evidence="2">Uncharacterized protein</fullName>
    </submittedName>
</protein>
<organism evidence="2 3">
    <name type="scientific">Cyphellophora europaea (strain CBS 101466)</name>
    <name type="common">Phialophora europaea</name>
    <dbReference type="NCBI Taxonomy" id="1220924"/>
    <lineage>
        <taxon>Eukaryota</taxon>
        <taxon>Fungi</taxon>
        <taxon>Dikarya</taxon>
        <taxon>Ascomycota</taxon>
        <taxon>Pezizomycotina</taxon>
        <taxon>Eurotiomycetes</taxon>
        <taxon>Chaetothyriomycetidae</taxon>
        <taxon>Chaetothyriales</taxon>
        <taxon>Cyphellophoraceae</taxon>
        <taxon>Cyphellophora</taxon>
    </lineage>
</organism>
<sequence length="76" mass="8747">MARITNWLSTLHAFLTALPQNGYHNISRVVNPQMRSICESFQANSRRAKDDIELQLLKPRSKQDGLKQTQRPAVTR</sequence>
<dbReference type="eggNOG" id="ENOG502T5HT">
    <property type="taxonomic scope" value="Eukaryota"/>
</dbReference>
<dbReference type="Proteomes" id="UP000030752">
    <property type="component" value="Unassembled WGS sequence"/>
</dbReference>